<comment type="subcellular location">
    <subcellularLocation>
        <location evidence="1">Cell membrane</location>
        <topology evidence="1">Multi-pass membrane protein</topology>
    </subcellularLocation>
</comment>
<organism evidence="8 9">
    <name type="scientific">Streptomyces millisiae</name>
    <dbReference type="NCBI Taxonomy" id="3075542"/>
    <lineage>
        <taxon>Bacteria</taxon>
        <taxon>Bacillati</taxon>
        <taxon>Actinomycetota</taxon>
        <taxon>Actinomycetes</taxon>
        <taxon>Kitasatosporales</taxon>
        <taxon>Streptomycetaceae</taxon>
        <taxon>Streptomyces</taxon>
    </lineage>
</organism>
<feature type="domain" description="Major facilitator superfamily (MFS) profile" evidence="7">
    <location>
        <begin position="22"/>
        <end position="395"/>
    </location>
</feature>
<evidence type="ECO:0000256" key="2">
    <source>
        <dbReference type="ARBA" id="ARBA00022475"/>
    </source>
</evidence>
<feature type="transmembrane region" description="Helical" evidence="6">
    <location>
        <begin position="309"/>
        <end position="333"/>
    </location>
</feature>
<dbReference type="SUPFAM" id="SSF103473">
    <property type="entry name" value="MFS general substrate transporter"/>
    <property type="match status" value="1"/>
</dbReference>
<feature type="transmembrane region" description="Helical" evidence="6">
    <location>
        <begin position="20"/>
        <end position="39"/>
    </location>
</feature>
<evidence type="ECO:0000256" key="5">
    <source>
        <dbReference type="ARBA" id="ARBA00023136"/>
    </source>
</evidence>
<accession>A0ABU2LQS8</accession>
<evidence type="ECO:0000256" key="1">
    <source>
        <dbReference type="ARBA" id="ARBA00004651"/>
    </source>
</evidence>
<feature type="transmembrane region" description="Helical" evidence="6">
    <location>
        <begin position="371"/>
        <end position="391"/>
    </location>
</feature>
<protein>
    <submittedName>
        <fullName evidence="8">MFS transporter</fullName>
    </submittedName>
</protein>
<dbReference type="InterPro" id="IPR011701">
    <property type="entry name" value="MFS"/>
</dbReference>
<feature type="transmembrane region" description="Helical" evidence="6">
    <location>
        <begin position="59"/>
        <end position="80"/>
    </location>
</feature>
<keyword evidence="4 6" id="KW-1133">Transmembrane helix</keyword>
<evidence type="ECO:0000256" key="6">
    <source>
        <dbReference type="SAM" id="Phobius"/>
    </source>
</evidence>
<comment type="caution">
    <text evidence="8">The sequence shown here is derived from an EMBL/GenBank/DDBJ whole genome shotgun (WGS) entry which is preliminary data.</text>
</comment>
<keyword evidence="9" id="KW-1185">Reference proteome</keyword>
<feature type="transmembrane region" description="Helical" evidence="6">
    <location>
        <begin position="218"/>
        <end position="241"/>
    </location>
</feature>
<feature type="transmembrane region" description="Helical" evidence="6">
    <location>
        <begin position="345"/>
        <end position="365"/>
    </location>
</feature>
<dbReference type="PROSITE" id="PS50850">
    <property type="entry name" value="MFS"/>
    <property type="match status" value="1"/>
</dbReference>
<proteinExistence type="predicted"/>
<dbReference type="PANTHER" id="PTHR43124">
    <property type="entry name" value="PURINE EFFLUX PUMP PBUE"/>
    <property type="match status" value="1"/>
</dbReference>
<dbReference type="Pfam" id="PF07690">
    <property type="entry name" value="MFS_1"/>
    <property type="match status" value="1"/>
</dbReference>
<feature type="transmembrane region" description="Helical" evidence="6">
    <location>
        <begin position="147"/>
        <end position="168"/>
    </location>
</feature>
<name>A0ABU2LQS8_9ACTN</name>
<sequence length="395" mass="39644">MTIVDTRPAAAGDRATARGWLAVLAVTLGIFSLMTSELLPVGLLTPVGSALDVSEGTAGLMVTVPGLVAAGTAPLVTVATGHVDRRLVLAVLIGLMGAANLASALATSFPVVLAARLLIGISVGGFWSVAGGIALRLVPERQVPRATAVVFGGVETASVLGVPAGTFLGDLGGWRTAFAAVGVLGLVSLTLMVLLMPRVPPVRTLTLADLPRVLRGNAGVRAGLAITFLVITGHFLAYTFVRPILQADGVDDRVIGVLLLVFGVAGLCGNFVAGALVAKRPRRTVAGVAVLLTLAMVLLALVGGSGTAAGVALVLWGLGYGAVPVTFQTWILGAAPDAGEAASSLFVSTFNLSIALGAFLGGLAVESVATTSVLWIGAALAALTPPVAVLARRGH</sequence>
<dbReference type="RefSeq" id="WP_311599536.1">
    <property type="nucleotide sequence ID" value="NZ_JAVREM010000019.1"/>
</dbReference>
<feature type="transmembrane region" description="Helical" evidence="6">
    <location>
        <begin position="113"/>
        <end position="135"/>
    </location>
</feature>
<dbReference type="InterPro" id="IPR020846">
    <property type="entry name" value="MFS_dom"/>
</dbReference>
<keyword evidence="2" id="KW-1003">Cell membrane</keyword>
<evidence type="ECO:0000256" key="4">
    <source>
        <dbReference type="ARBA" id="ARBA00022989"/>
    </source>
</evidence>
<dbReference type="InterPro" id="IPR050189">
    <property type="entry name" value="MFS_Efflux_Transporters"/>
</dbReference>
<keyword evidence="3 6" id="KW-0812">Transmembrane</keyword>
<keyword evidence="5 6" id="KW-0472">Membrane</keyword>
<gene>
    <name evidence="8" type="ORF">RNC47_16510</name>
</gene>
<dbReference type="Gene3D" id="1.20.1250.20">
    <property type="entry name" value="MFS general substrate transporter like domains"/>
    <property type="match status" value="1"/>
</dbReference>
<dbReference type="InterPro" id="IPR036259">
    <property type="entry name" value="MFS_trans_sf"/>
</dbReference>
<dbReference type="EMBL" id="JAVREM010000019">
    <property type="protein sequence ID" value="MDT0319942.1"/>
    <property type="molecule type" value="Genomic_DNA"/>
</dbReference>
<feature type="transmembrane region" description="Helical" evidence="6">
    <location>
        <begin position="174"/>
        <end position="197"/>
    </location>
</feature>
<feature type="transmembrane region" description="Helical" evidence="6">
    <location>
        <begin position="87"/>
        <end position="107"/>
    </location>
</feature>
<reference evidence="9" key="1">
    <citation type="submission" date="2023-07" db="EMBL/GenBank/DDBJ databases">
        <title>30 novel species of actinomycetes from the DSMZ collection.</title>
        <authorList>
            <person name="Nouioui I."/>
        </authorList>
    </citation>
    <scope>NUCLEOTIDE SEQUENCE [LARGE SCALE GENOMIC DNA]</scope>
    <source>
        <strain evidence="9">DSM 44918</strain>
    </source>
</reference>
<dbReference type="CDD" id="cd17324">
    <property type="entry name" value="MFS_NepI_like"/>
    <property type="match status" value="1"/>
</dbReference>
<evidence type="ECO:0000313" key="8">
    <source>
        <dbReference type="EMBL" id="MDT0319942.1"/>
    </source>
</evidence>
<feature type="transmembrane region" description="Helical" evidence="6">
    <location>
        <begin position="285"/>
        <end position="303"/>
    </location>
</feature>
<evidence type="ECO:0000256" key="3">
    <source>
        <dbReference type="ARBA" id="ARBA00022692"/>
    </source>
</evidence>
<evidence type="ECO:0000313" key="9">
    <source>
        <dbReference type="Proteomes" id="UP001183420"/>
    </source>
</evidence>
<dbReference type="Proteomes" id="UP001183420">
    <property type="component" value="Unassembled WGS sequence"/>
</dbReference>
<feature type="transmembrane region" description="Helical" evidence="6">
    <location>
        <begin position="253"/>
        <end position="278"/>
    </location>
</feature>
<evidence type="ECO:0000259" key="7">
    <source>
        <dbReference type="PROSITE" id="PS50850"/>
    </source>
</evidence>
<dbReference type="PANTHER" id="PTHR43124:SF3">
    <property type="entry name" value="CHLORAMPHENICOL EFFLUX PUMP RV0191"/>
    <property type="match status" value="1"/>
</dbReference>